<keyword evidence="3" id="KW-0325">Glycoprotein</keyword>
<dbReference type="InterPro" id="IPR011050">
    <property type="entry name" value="Pectin_lyase_fold/virulence"/>
</dbReference>
<evidence type="ECO:0000256" key="5">
    <source>
        <dbReference type="SAM" id="MobiDB-lite"/>
    </source>
</evidence>
<gene>
    <name evidence="8" type="primary">LOC118425346</name>
</gene>
<evidence type="ECO:0000256" key="1">
    <source>
        <dbReference type="ARBA" id="ARBA00022729"/>
    </source>
</evidence>
<keyword evidence="4" id="KW-1015">Disulfide bond</keyword>
<dbReference type="PROSITE" id="PS50026">
    <property type="entry name" value="EGF_3"/>
    <property type="match status" value="1"/>
</dbReference>
<dbReference type="PROSITE" id="PS01186">
    <property type="entry name" value="EGF_2"/>
    <property type="match status" value="1"/>
</dbReference>
<feature type="domain" description="EGF-like" evidence="6">
    <location>
        <begin position="435"/>
        <end position="469"/>
    </location>
</feature>
<keyword evidence="7" id="KW-1185">Reference proteome</keyword>
<dbReference type="Proteomes" id="UP000001554">
    <property type="component" value="Chromosome 11"/>
</dbReference>
<dbReference type="GeneID" id="118425346"/>
<feature type="region of interest" description="Disordered" evidence="5">
    <location>
        <begin position="1028"/>
        <end position="1049"/>
    </location>
</feature>
<dbReference type="Gene3D" id="2.10.25.10">
    <property type="entry name" value="Laminin"/>
    <property type="match status" value="1"/>
</dbReference>
<reference evidence="7" key="1">
    <citation type="journal article" date="2020" name="Nat. Ecol. Evol.">
        <title>Deeply conserved synteny resolves early events in vertebrate evolution.</title>
        <authorList>
            <person name="Simakov O."/>
            <person name="Marletaz F."/>
            <person name="Yue J.X."/>
            <person name="O'Connell B."/>
            <person name="Jenkins J."/>
            <person name="Brandt A."/>
            <person name="Calef R."/>
            <person name="Tung C.H."/>
            <person name="Huang T.K."/>
            <person name="Schmutz J."/>
            <person name="Satoh N."/>
            <person name="Yu J.K."/>
            <person name="Putnam N.H."/>
            <person name="Green R.E."/>
            <person name="Rokhsar D.S."/>
        </authorList>
    </citation>
    <scope>NUCLEOTIDE SEQUENCE [LARGE SCALE GENOMIC DNA]</scope>
    <source>
        <strain evidence="7">S238N-H82</strain>
    </source>
</reference>
<keyword evidence="1" id="KW-0732">Signal</keyword>
<dbReference type="SMART" id="SM00181">
    <property type="entry name" value="EGF"/>
    <property type="match status" value="2"/>
</dbReference>
<comment type="caution">
    <text evidence="4">Lacks conserved residue(s) required for the propagation of feature annotation.</text>
</comment>
<reference evidence="8" key="2">
    <citation type="submission" date="2025-08" db="UniProtKB">
        <authorList>
            <consortium name="RefSeq"/>
        </authorList>
    </citation>
    <scope>IDENTIFICATION</scope>
    <source>
        <strain evidence="8">S238N-H82</strain>
        <tissue evidence="8">Testes</tissue>
    </source>
</reference>
<evidence type="ECO:0000256" key="3">
    <source>
        <dbReference type="ARBA" id="ARBA00023180"/>
    </source>
</evidence>
<name>A0A9J7N1Z3_BRAFL</name>
<dbReference type="PROSITE" id="PS00022">
    <property type="entry name" value="EGF_1"/>
    <property type="match status" value="1"/>
</dbReference>
<protein>
    <submittedName>
        <fullName evidence="8">Uncharacterized protein LOC118425346</fullName>
    </submittedName>
</protein>
<accession>A0A9J7N1Z3</accession>
<dbReference type="InterPro" id="IPR000742">
    <property type="entry name" value="EGF"/>
</dbReference>
<dbReference type="KEGG" id="bfo:118425346"/>
<dbReference type="InterPro" id="IPR016187">
    <property type="entry name" value="CTDL_fold"/>
</dbReference>
<dbReference type="PANTHER" id="PTHR47653:SF1">
    <property type="entry name" value="DELETED IN MALIGNANT BRAIN TUMORS 1 PROTEIN"/>
    <property type="match status" value="1"/>
</dbReference>
<dbReference type="InterPro" id="IPR053243">
    <property type="entry name" value="SJ_maturation_regulator"/>
</dbReference>
<evidence type="ECO:0000256" key="2">
    <source>
        <dbReference type="ARBA" id="ARBA00022737"/>
    </source>
</evidence>
<dbReference type="OrthoDB" id="5975827at2759"/>
<proteinExistence type="predicted"/>
<dbReference type="SUPFAM" id="SSF56436">
    <property type="entry name" value="C-type lectin-like"/>
    <property type="match status" value="1"/>
</dbReference>
<evidence type="ECO:0000313" key="8">
    <source>
        <dbReference type="RefSeq" id="XP_035690047.1"/>
    </source>
</evidence>
<dbReference type="PANTHER" id="PTHR47653">
    <property type="entry name" value="PROTEIN BARK BEETLE"/>
    <property type="match status" value="1"/>
</dbReference>
<dbReference type="SUPFAM" id="SSF51126">
    <property type="entry name" value="Pectin lyase-like"/>
    <property type="match status" value="1"/>
</dbReference>
<dbReference type="OMA" id="ANSTHDC"/>
<dbReference type="Pfam" id="PF23106">
    <property type="entry name" value="EGF_Teneurin"/>
    <property type="match status" value="1"/>
</dbReference>
<keyword evidence="2" id="KW-0677">Repeat</keyword>
<evidence type="ECO:0000256" key="4">
    <source>
        <dbReference type="PROSITE-ProRule" id="PRU00076"/>
    </source>
</evidence>
<dbReference type="InterPro" id="IPR012334">
    <property type="entry name" value="Pectin_lyas_fold"/>
</dbReference>
<keyword evidence="4" id="KW-0245">EGF-like domain</keyword>
<evidence type="ECO:0000313" key="7">
    <source>
        <dbReference type="Proteomes" id="UP000001554"/>
    </source>
</evidence>
<dbReference type="Gene3D" id="2.160.20.10">
    <property type="entry name" value="Single-stranded right-handed beta-helix, Pectin lyase-like"/>
    <property type="match status" value="1"/>
</dbReference>
<feature type="compositionally biased region" description="Low complexity" evidence="5">
    <location>
        <begin position="1036"/>
        <end position="1047"/>
    </location>
</feature>
<feature type="disulfide bond" evidence="4">
    <location>
        <begin position="459"/>
        <end position="468"/>
    </location>
</feature>
<sequence length="1492" mass="164533">MFVVFRSRGYSGRGFLAKYEIDLPPVYRIVDNIVKDNSGTAVKVTAQSSYSIIDVLRNIFENNQERETNNDEAVIIVNHERSNTVVRGNVMQNNQMTSIRVNVQQRQEGNVTVTDNLFRWNSRSTTLTVRGQYYASGQTPVRISNNVFSGNDATETGRVLYFYEAPGTVENNTFVNNSARHVIDWEGLYYSEEQVLSNNFIYDNIPLTPGMKYTIAVSGRNTQIHGNVFTNPANDAELATSTRTSSYPVNATGNFWGFDSDNLVSERIRDKDDNDDWAEVLYDPWLAALPADGPCPLGWKYSKQLSACYMYHSGAQDWLGAVHSCKIQHAIVARSFSGQERELIDSIIRAREVHFVSNVPIWKDRPDDIANSTHDCKVHLPSNGTLTTLADCGSFYPFICKRPVVDDCPNACSHRGRCEGRTCICDRGWEGEDCSKANCRDRNDCGEFGTCVGPNICRCRNGWQGRACTVSYCNRFTSCKSCAMAVGCGWCDQRQSCESGLYRGPDVMPCQTWFYHSCFTVGEKGRCSPDIEVVDCEHRQCNNSLSTTTVESCLRCQDVEGCFKETDNCKVWNEDQCPKGFIHPLYNDTTRIEKILIGHNVEYVPREGNTLYRCPVRFSSWGATMFVNEGILDIRIGQVLSSPQASGVLHKVEQVRKTEDYTVIVAHPATLEDMLDYSDFSQEVQLEMAVDMKRNEGVPELSVVERVLNGNGTLDGSAVRVIAEDVPVYKCIGSRAMNEGEGNYHLLMTHIPDHLSVGDIIVSNHSNGILEQVIQQTTTTLGVFIQTQLQDCFEAFNFRQELQTTDGATLPESLPCSGGPDGAHGLLIVDSNGKELDLETGDVVIGRKSSRLLAKVVNITTASEYTLVEVEPILSRSIMTLPSRRRRREDVAVSPDREPLNMVIEDQFREVTDRFDITLSTSGALSAGIKLALVVSTSEFSTPTLKKAEASFIGGRLEVGLHGTLDVSERTWTRGGFQTTLSPRYASLCVSSTVCIPAKIWAGIETSYEIYAQGPGSIEMSSNVVKPDIDGGGSWQPQEGSQSFSFEQNEESNDADVLISSYSGTASESDQLIILELKVKPTFSIEFPTSGESEEDANLIPSLDEISGQIGQGDAFGYSITTSLQSQALLRVSAQSCSAECPYSDRPQYVGVTSSLDYLKGAFNVVVGNNEYYEEQQWRREEWMESDRNCKAQPSSIDTCEEMCLCSGVATGRRHPTDDSFCMCPCDCGSGNISFTHPDISDGDGCNCDLCPNGDFKTVNSQGHLHCPCLCPDNSTSELTSNGKCDCSCPCPDGSSDVLMSDGSCPCRCTCNNCHESVLGPQGCICSDSCPDCENDEEPEWQDCVCRCPQKTECGIPPTCVVGRMGSDCRQPDCRPCQGCSGNGLCTTSTDSCQSSCVCWPQWFGDCCELRRPRPIGGDPHLQTLDGISYDYHGIGEFWDCKSVPNDFGVQTRMYAYERASLIGGVAVKAGHSVVTLMTLPNTTEKDVPSMR</sequence>
<organism evidence="7 8">
    <name type="scientific">Branchiostoma floridae</name>
    <name type="common">Florida lancelet</name>
    <name type="synonym">Amphioxus</name>
    <dbReference type="NCBI Taxonomy" id="7739"/>
    <lineage>
        <taxon>Eukaryota</taxon>
        <taxon>Metazoa</taxon>
        <taxon>Chordata</taxon>
        <taxon>Cephalochordata</taxon>
        <taxon>Leptocardii</taxon>
        <taxon>Amphioxiformes</taxon>
        <taxon>Branchiostomatidae</taxon>
        <taxon>Branchiostoma</taxon>
    </lineage>
</organism>
<dbReference type="RefSeq" id="XP_035690047.1">
    <property type="nucleotide sequence ID" value="XM_035834154.1"/>
</dbReference>
<evidence type="ECO:0000259" key="6">
    <source>
        <dbReference type="PROSITE" id="PS50026"/>
    </source>
</evidence>